<dbReference type="Pfam" id="PF09957">
    <property type="entry name" value="VapB_antitoxin"/>
    <property type="match status" value="1"/>
</dbReference>
<sequence>MFLYLHILHKKMRTNIDLDDSLLEEAFRLTNVRTKKELVNMALKELIRSRKKLNLLDLSGKIEFREDYNYKELRNNKNVSN</sequence>
<dbReference type="InterPro" id="IPR019239">
    <property type="entry name" value="VapB_antitoxin"/>
</dbReference>
<dbReference type="eggNOG" id="COG5450">
    <property type="taxonomic scope" value="Bacteria"/>
</dbReference>
<accession>K9ZA50</accession>
<dbReference type="HOGENOM" id="CLU_179376_0_1_3"/>
<proteinExistence type="predicted"/>
<name>K9ZA50_CYAAP</name>
<dbReference type="STRING" id="755178.Cyan10605_3430"/>
<dbReference type="PATRIC" id="fig|755178.3.peg.3655"/>
<dbReference type="EMBL" id="CP003947">
    <property type="protein sequence ID" value="AFZ55470.1"/>
    <property type="molecule type" value="Genomic_DNA"/>
</dbReference>
<gene>
    <name evidence="1" type="ordered locus">Cyan10605_3430</name>
</gene>
<dbReference type="Proteomes" id="UP000010480">
    <property type="component" value="Chromosome"/>
</dbReference>
<evidence type="ECO:0000313" key="2">
    <source>
        <dbReference type="Proteomes" id="UP000010480"/>
    </source>
</evidence>
<dbReference type="AlphaFoldDB" id="K9ZA50"/>
<dbReference type="KEGG" id="can:Cyan10605_3430"/>
<protein>
    <recommendedName>
        <fullName evidence="3">Type II toxin-antitoxin system VapB family antitoxin</fullName>
    </recommendedName>
</protein>
<evidence type="ECO:0000313" key="1">
    <source>
        <dbReference type="EMBL" id="AFZ55470.1"/>
    </source>
</evidence>
<evidence type="ECO:0008006" key="3">
    <source>
        <dbReference type="Google" id="ProtNLM"/>
    </source>
</evidence>
<reference evidence="2" key="1">
    <citation type="journal article" date="2013" name="Proc. Natl. Acad. Sci. U.S.A.">
        <title>Improving the coverage of the cyanobacterial phylum using diversity-driven genome sequencing.</title>
        <authorList>
            <person name="Shih P.M."/>
            <person name="Wu D."/>
            <person name="Latifi A."/>
            <person name="Axen S.D."/>
            <person name="Fewer D.P."/>
            <person name="Talla E."/>
            <person name="Calteau A."/>
            <person name="Cai F."/>
            <person name="Tandeau de Marsac N."/>
            <person name="Rippka R."/>
            <person name="Herdman M."/>
            <person name="Sivonen K."/>
            <person name="Coursin T."/>
            <person name="Laurent T."/>
            <person name="Goodwin L."/>
            <person name="Nolan M."/>
            <person name="Davenport K.W."/>
            <person name="Han C.S."/>
            <person name="Rubin E.M."/>
            <person name="Eisen J.A."/>
            <person name="Woyke T."/>
            <person name="Gugger M."/>
            <person name="Kerfeld C.A."/>
        </authorList>
    </citation>
    <scope>NUCLEOTIDE SEQUENCE [LARGE SCALE GENOMIC DNA]</scope>
    <source>
        <strain evidence="2">PCC 10605</strain>
    </source>
</reference>
<organism evidence="1 2">
    <name type="scientific">Cyanobacterium aponinum (strain PCC 10605)</name>
    <dbReference type="NCBI Taxonomy" id="755178"/>
    <lineage>
        <taxon>Bacteria</taxon>
        <taxon>Bacillati</taxon>
        <taxon>Cyanobacteriota</taxon>
        <taxon>Cyanophyceae</taxon>
        <taxon>Oscillatoriophycideae</taxon>
        <taxon>Chroococcales</taxon>
        <taxon>Geminocystaceae</taxon>
        <taxon>Cyanobacterium</taxon>
    </lineage>
</organism>
<keyword evidence="2" id="KW-1185">Reference proteome</keyword>